<gene>
    <name evidence="2" type="ORF">FJTKL_10986</name>
</gene>
<feature type="region of interest" description="Disordered" evidence="1">
    <location>
        <begin position="376"/>
        <end position="395"/>
    </location>
</feature>
<evidence type="ECO:0000313" key="3">
    <source>
        <dbReference type="Proteomes" id="UP001600888"/>
    </source>
</evidence>
<name>A0ABR4EJ54_9PEZI</name>
<sequence>MSFVDKSVDHHRHMAVARSYFCELNDMTFHFAPERTPETQLFSLGLLDEEHVATFRNALGNLLLTEASESTFAEIVDGLPTLDTWYEFHSWAPRTGNPIVELEHKEVCAGSREKAQKLRSEFDVYILLFPSQLLRDFQDARPGTKEHALSLIELLARSCHQLAVLIFQLNDGVHKHALYEAWRDAPNVDPRERVTKKPPSAFSNTVYHFYEQYPNGLADVVGYWAESKIFGGVVVFDRGPSGTERREMYLHACSIHKPFTLFPPTEDQFKSLVRFLMSPIQDGPTADETPSSSSVPLPITASSLNGWRYHPDDAMSRFNIFRDRYERIEPPTKRWSNSILSGTNWPETGYEMTLMLLDIDRRNGKPVDEAVVPEAQAGVNRITPSSPNWPGGRST</sequence>
<keyword evidence="3" id="KW-1185">Reference proteome</keyword>
<proteinExistence type="predicted"/>
<evidence type="ECO:0000256" key="1">
    <source>
        <dbReference type="SAM" id="MobiDB-lite"/>
    </source>
</evidence>
<reference evidence="2 3" key="1">
    <citation type="submission" date="2024-03" db="EMBL/GenBank/DDBJ databases">
        <title>A high-quality draft genome sequence of Diaporthe vaccinii, a causative agent of upright dieback and viscid rot disease in cranberry plants.</title>
        <authorList>
            <person name="Sarrasin M."/>
            <person name="Lang B.F."/>
            <person name="Burger G."/>
        </authorList>
    </citation>
    <scope>NUCLEOTIDE SEQUENCE [LARGE SCALE GENOMIC DNA]</scope>
    <source>
        <strain evidence="2 3">IS7</strain>
    </source>
</reference>
<accession>A0ABR4EJ54</accession>
<organism evidence="2 3">
    <name type="scientific">Diaporthe vaccinii</name>
    <dbReference type="NCBI Taxonomy" id="105482"/>
    <lineage>
        <taxon>Eukaryota</taxon>
        <taxon>Fungi</taxon>
        <taxon>Dikarya</taxon>
        <taxon>Ascomycota</taxon>
        <taxon>Pezizomycotina</taxon>
        <taxon>Sordariomycetes</taxon>
        <taxon>Sordariomycetidae</taxon>
        <taxon>Diaporthales</taxon>
        <taxon>Diaporthaceae</taxon>
        <taxon>Diaporthe</taxon>
        <taxon>Diaporthe eres species complex</taxon>
    </lineage>
</organism>
<dbReference type="Proteomes" id="UP001600888">
    <property type="component" value="Unassembled WGS sequence"/>
</dbReference>
<evidence type="ECO:0000313" key="2">
    <source>
        <dbReference type="EMBL" id="KAL2282385.1"/>
    </source>
</evidence>
<comment type="caution">
    <text evidence="2">The sequence shown here is derived from an EMBL/GenBank/DDBJ whole genome shotgun (WGS) entry which is preliminary data.</text>
</comment>
<feature type="compositionally biased region" description="Polar residues" evidence="1">
    <location>
        <begin position="382"/>
        <end position="395"/>
    </location>
</feature>
<protein>
    <submittedName>
        <fullName evidence="2">Uncharacterized protein</fullName>
    </submittedName>
</protein>
<dbReference type="EMBL" id="JBAWTH010000050">
    <property type="protein sequence ID" value="KAL2282385.1"/>
    <property type="molecule type" value="Genomic_DNA"/>
</dbReference>